<dbReference type="RefSeq" id="XP_068351571.1">
    <property type="nucleotide sequence ID" value="XM_068510106.1"/>
</dbReference>
<dbReference type="InterPro" id="IPR011990">
    <property type="entry name" value="TPR-like_helical_dom_sf"/>
</dbReference>
<comment type="similarity">
    <text evidence="1">Belongs to the sel-1 family.</text>
</comment>
<dbReference type="SUPFAM" id="SSF81901">
    <property type="entry name" value="HCP-like"/>
    <property type="match status" value="4"/>
</dbReference>
<evidence type="ECO:0008006" key="4">
    <source>
        <dbReference type="Google" id="ProtNLM"/>
    </source>
</evidence>
<evidence type="ECO:0000313" key="3">
    <source>
        <dbReference type="Proteomes" id="UP000179807"/>
    </source>
</evidence>
<evidence type="ECO:0000256" key="1">
    <source>
        <dbReference type="ARBA" id="ARBA00038101"/>
    </source>
</evidence>
<accession>A0A1J4JH01</accession>
<evidence type="ECO:0000313" key="2">
    <source>
        <dbReference type="EMBL" id="OHS98434.1"/>
    </source>
</evidence>
<gene>
    <name evidence="2" type="ORF">TRFO_35176</name>
</gene>
<dbReference type="PANTHER" id="PTHR11102">
    <property type="entry name" value="SEL-1-LIKE PROTEIN"/>
    <property type="match status" value="1"/>
</dbReference>
<dbReference type="InterPro" id="IPR006597">
    <property type="entry name" value="Sel1-like"/>
</dbReference>
<dbReference type="InterPro" id="IPR050767">
    <property type="entry name" value="Sel1_AlgK"/>
</dbReference>
<dbReference type="Pfam" id="PF08238">
    <property type="entry name" value="Sel1"/>
    <property type="match status" value="16"/>
</dbReference>
<keyword evidence="3" id="KW-1185">Reference proteome</keyword>
<dbReference type="VEuPathDB" id="TrichDB:TRFO_35176"/>
<dbReference type="SMART" id="SM00671">
    <property type="entry name" value="SEL1"/>
    <property type="match status" value="17"/>
</dbReference>
<dbReference type="EMBL" id="MLAK01001056">
    <property type="protein sequence ID" value="OHS98434.1"/>
    <property type="molecule type" value="Genomic_DNA"/>
</dbReference>
<dbReference type="GeneID" id="94844810"/>
<dbReference type="OrthoDB" id="2384430at2759"/>
<sequence>MLLKGLPRYPSNKNEVIHFLKMSADRDFHEAEEQLGLLLLEKEGINEDQYEINKKEAMKYFKKAAKAGRIESMLQLALLLLEYGGKDETAAKYIERTAKEKHPLGFYYFSLILEEGRGIEKDMKNSRKYLQMSADLNVPIAQHRLGVKLCEENKVPEGISYLRKACEANLVDAMMDLVRVLKQDDPVTYEEEIQSWLIKAAELGCCEAAVMAALYLVTKKKYYDAFNFFKMAALKGHIEGMFNYGKMLEEGLGTPIDRKEAVKYYRLSVDGGSIPAMFYLGRCYENGTGVEQSYINAAKLYRLSAENGDPEGMVGIGKLYKEGFGVDQNYEYALQYFQKAVGLGHVIGNYEFAKMYEFGLGTDEDKKVAYDHFKFASDRGHGPAMVFHAHDLLHGIAVEKDVEAGREVLMKAIALNEKDAMFEYAELLDFEGQSSEAFKYYRMSADLGHVQGMNCTAYILSQDEDKLEEAAKYLEKAADKDDMIAACNFGIALAQGKGIIRDQKRAVTYLRRAADSGIVEAMYNCGVLLITAKGDVRNEAEAKNMLKLASKNGHVKATFDLAMLIMTTEPNNIKETLDLLKTAADKGCVEANPLFAYYTLNNISKSAKGNDEINQENEETKKSLELAAKYAKKGAELGNTQSMVIYGSILLNGAGMNKSESDAVEYFKKAAEKGDVNGMFNYGSVLIRGVGVSQDQENGTKFLLEAMKNGHEYAQSLLDQFNIKY</sequence>
<reference evidence="2" key="1">
    <citation type="submission" date="2016-10" db="EMBL/GenBank/DDBJ databases">
        <authorList>
            <person name="Benchimol M."/>
            <person name="Almeida L.G."/>
            <person name="Vasconcelos A.T."/>
            <person name="Perreira-Neves A."/>
            <person name="Rosa I.A."/>
            <person name="Tasca T."/>
            <person name="Bogo M.R."/>
            <person name="de Souza W."/>
        </authorList>
    </citation>
    <scope>NUCLEOTIDE SEQUENCE [LARGE SCALE GENOMIC DNA]</scope>
    <source>
        <strain evidence="2">K</strain>
    </source>
</reference>
<organism evidence="2 3">
    <name type="scientific">Tritrichomonas foetus</name>
    <dbReference type="NCBI Taxonomy" id="1144522"/>
    <lineage>
        <taxon>Eukaryota</taxon>
        <taxon>Metamonada</taxon>
        <taxon>Parabasalia</taxon>
        <taxon>Tritrichomonadida</taxon>
        <taxon>Tritrichomonadidae</taxon>
        <taxon>Tritrichomonas</taxon>
    </lineage>
</organism>
<protein>
    <recommendedName>
        <fullName evidence="4">Sel1 repeat family protein</fullName>
    </recommendedName>
</protein>
<dbReference type="Proteomes" id="UP000179807">
    <property type="component" value="Unassembled WGS sequence"/>
</dbReference>
<name>A0A1J4JH01_9EUKA</name>
<proteinExistence type="inferred from homology"/>
<dbReference type="AlphaFoldDB" id="A0A1J4JH01"/>
<dbReference type="Gene3D" id="1.25.40.10">
    <property type="entry name" value="Tetratricopeptide repeat domain"/>
    <property type="match status" value="4"/>
</dbReference>
<comment type="caution">
    <text evidence="2">The sequence shown here is derived from an EMBL/GenBank/DDBJ whole genome shotgun (WGS) entry which is preliminary data.</text>
</comment>
<dbReference type="PANTHER" id="PTHR11102:SF160">
    <property type="entry name" value="ERAD-ASSOCIATED E3 UBIQUITIN-PROTEIN LIGASE COMPONENT HRD3"/>
    <property type="match status" value="1"/>
</dbReference>